<dbReference type="PANTHER" id="PTHR35093:SF8">
    <property type="entry name" value="OUTER MEMBRANE PROTEIN NMB0088-RELATED"/>
    <property type="match status" value="1"/>
</dbReference>
<evidence type="ECO:0000313" key="10">
    <source>
        <dbReference type="Proteomes" id="UP000199496"/>
    </source>
</evidence>
<evidence type="ECO:0000256" key="8">
    <source>
        <dbReference type="SAM" id="MobiDB-lite"/>
    </source>
</evidence>
<dbReference type="EMBL" id="FOFO01000018">
    <property type="protein sequence ID" value="SEQ15230.1"/>
    <property type="molecule type" value="Genomic_DNA"/>
</dbReference>
<dbReference type="GO" id="GO:0015483">
    <property type="term" value="F:long-chain fatty acid transporting porin activity"/>
    <property type="evidence" value="ECO:0007669"/>
    <property type="project" value="TreeGrafter"/>
</dbReference>
<dbReference type="PANTHER" id="PTHR35093">
    <property type="entry name" value="OUTER MEMBRANE PROTEIN NMB0088-RELATED"/>
    <property type="match status" value="1"/>
</dbReference>
<accession>A0A1H9DNY6</accession>
<sequence>MQAVRMGNGLSLGVAVSLALAGGAIWSEPVKAAGFYIQEQSVSGLGRAFAGDAAIASDASTIFFNPAGMTYLSGPEVQVAVHLLVPKADARNSHSRATTPGTLGHPLPYEGGNGGNPYDPTPVPNFFYARPFNDQLWYGFGITAPFGLANTYDKDFFARYDSTETALKVINFQPSVAYQVNERFSVGFGLDIQYADATLKNAIPDPTRPGGPSVDTDGEVSLEADSWDYGFNLGVMFQPTQDTRLGVHYRQGIDHTLDGKARITAPNFSTPNPLLPAPGSISSEGGEAALHLPDILTLGLMHRLDDRWILLGQYSWFRWSNFDEIRVKFDTLRPDNVTEQNYKDAWAVSIGAEYRLDDRWTLRGGLQYDRTPTQDNFRTTRTPDGDRTWFSFGASYQRGPHWGVDLAYTYIDIGKESLRLTRPFFEDTPVATEVDINGTTRGHVHILAAALRYHF</sequence>
<evidence type="ECO:0000256" key="1">
    <source>
        <dbReference type="ARBA" id="ARBA00004571"/>
    </source>
</evidence>
<reference evidence="9 10" key="1">
    <citation type="submission" date="2016-10" db="EMBL/GenBank/DDBJ databases">
        <authorList>
            <person name="de Groot N.N."/>
        </authorList>
    </citation>
    <scope>NUCLEOTIDE SEQUENCE [LARGE SCALE GENOMIC DNA]</scope>
    <source>
        <strain evidence="9 10">B7-7</strain>
    </source>
</reference>
<comment type="subcellular location">
    <subcellularLocation>
        <location evidence="1">Cell outer membrane</location>
        <topology evidence="1">Multi-pass membrane protein</topology>
    </subcellularLocation>
</comment>
<evidence type="ECO:0000256" key="6">
    <source>
        <dbReference type="ARBA" id="ARBA00023136"/>
    </source>
</evidence>
<evidence type="ECO:0000256" key="2">
    <source>
        <dbReference type="ARBA" id="ARBA00008163"/>
    </source>
</evidence>
<keyword evidence="6" id="KW-0472">Membrane</keyword>
<evidence type="ECO:0000256" key="3">
    <source>
        <dbReference type="ARBA" id="ARBA00022452"/>
    </source>
</evidence>
<organism evidence="9 10">
    <name type="scientific">Ectothiorhodospira magna</name>
    <dbReference type="NCBI Taxonomy" id="867345"/>
    <lineage>
        <taxon>Bacteria</taxon>
        <taxon>Pseudomonadati</taxon>
        <taxon>Pseudomonadota</taxon>
        <taxon>Gammaproteobacteria</taxon>
        <taxon>Chromatiales</taxon>
        <taxon>Ectothiorhodospiraceae</taxon>
        <taxon>Ectothiorhodospira</taxon>
    </lineage>
</organism>
<protein>
    <submittedName>
        <fullName evidence="9">Long-chain fatty acid transport protein</fullName>
    </submittedName>
</protein>
<keyword evidence="3" id="KW-1134">Transmembrane beta strand</keyword>
<dbReference type="Gene3D" id="2.40.160.60">
    <property type="entry name" value="Outer membrane protein transport protein (OMPP1/FadL/TodX)"/>
    <property type="match status" value="1"/>
</dbReference>
<proteinExistence type="inferred from homology"/>
<dbReference type="STRING" id="867345.SAMN05421693_11854"/>
<evidence type="ECO:0000256" key="7">
    <source>
        <dbReference type="ARBA" id="ARBA00023237"/>
    </source>
</evidence>
<keyword evidence="5" id="KW-0732">Signal</keyword>
<keyword evidence="10" id="KW-1185">Reference proteome</keyword>
<dbReference type="GO" id="GO:0009279">
    <property type="term" value="C:cell outer membrane"/>
    <property type="evidence" value="ECO:0007669"/>
    <property type="project" value="UniProtKB-SubCell"/>
</dbReference>
<feature type="region of interest" description="Disordered" evidence="8">
    <location>
        <begin position="93"/>
        <end position="115"/>
    </location>
</feature>
<dbReference type="InterPro" id="IPR005017">
    <property type="entry name" value="OMPP1/FadL/TodX"/>
</dbReference>
<keyword evidence="4" id="KW-0812">Transmembrane</keyword>
<gene>
    <name evidence="9" type="ORF">SAMN05421693_11854</name>
</gene>
<evidence type="ECO:0000256" key="4">
    <source>
        <dbReference type="ARBA" id="ARBA00022692"/>
    </source>
</evidence>
<evidence type="ECO:0000313" key="9">
    <source>
        <dbReference type="EMBL" id="SEQ15230.1"/>
    </source>
</evidence>
<name>A0A1H9DNY6_9GAMM</name>
<dbReference type="AlphaFoldDB" id="A0A1H9DNY6"/>
<evidence type="ECO:0000256" key="5">
    <source>
        <dbReference type="ARBA" id="ARBA00022729"/>
    </source>
</evidence>
<dbReference type="Proteomes" id="UP000199496">
    <property type="component" value="Unassembled WGS sequence"/>
</dbReference>
<keyword evidence="7" id="KW-0998">Cell outer membrane</keyword>
<dbReference type="SUPFAM" id="SSF56935">
    <property type="entry name" value="Porins"/>
    <property type="match status" value="1"/>
</dbReference>
<dbReference type="Pfam" id="PF03349">
    <property type="entry name" value="Toluene_X"/>
    <property type="match status" value="1"/>
</dbReference>
<comment type="similarity">
    <text evidence="2">Belongs to the OmpP1/FadL family.</text>
</comment>